<gene>
    <name evidence="2" type="ORF">ACJDUH_16435</name>
</gene>
<protein>
    <submittedName>
        <fullName evidence="2">Motility associated factor glycosyltransferase family protein</fullName>
    </submittedName>
</protein>
<proteinExistence type="predicted"/>
<reference evidence="2 3" key="1">
    <citation type="submission" date="2024-11" db="EMBL/GenBank/DDBJ databases">
        <authorList>
            <person name="Heng Y.C."/>
            <person name="Lim A.C.H."/>
            <person name="Lee J.K.Y."/>
            <person name="Kittelmann S."/>
        </authorList>
    </citation>
    <scope>NUCLEOTIDE SEQUENCE [LARGE SCALE GENOMIC DNA]</scope>
    <source>
        <strain evidence="2 3">WILCCON 0202</strain>
    </source>
</reference>
<evidence type="ECO:0000313" key="3">
    <source>
        <dbReference type="Proteomes" id="UP001623661"/>
    </source>
</evidence>
<feature type="domain" description="6-hydroxymethylpterin diphosphokinase MptE-like" evidence="1">
    <location>
        <begin position="190"/>
        <end position="360"/>
    </location>
</feature>
<sequence length="588" mass="67938">MDNFHVDYGANNYQYFLEKSYDNRNIIKIEDIDNKKMFYIGSKYSVQRDIDKFLKQINDFNVSTIFLVFGFGAGEHIFKLLDEVGENNKILIIEPDKKVINIIKKSGYFDEILKDKRVLLSELNISIIEILSSFIDEININNIKLMVFANYDKIYLNEFKEFYKKLNDFLLTNIINMNTNISFSEQFFKCFIRNLKHVFYSVFINDFKDQFKNIPAVVVSAGPSLEKNVELLKDAQKQFIIITGIRTVSTLNAKGINPDFVCVVDPSEKMYQVSKKSLNCKSTLVFCECTNYKIVEEYEGKKIFFQEGVNLQKVTREILDAKVDSLWAGGSVAHTCTALARYMGCNPIIFIGQDFAYTNDKYHADSASDVNNNITDSNDIIFVDDINGEKVRTSKLLDTYRKNMEQFIRLSPNTLFINSTEGGANIIGTKVEPLRCAIDEYAQEGNLSKSIVDLMNKTNSINKIDVLNKVKQILDDLEVLEEKCVSAIDYSNEFLKYYEKENEKSIKPLIDNINDINSLIYNIEFIENILKPTIYKILMNPEYIEKMNEAKKETEYRLAKQVKELYEGIIKAIDMSIPYIKECITELN</sequence>
<accession>A0ABW8TZ66</accession>
<evidence type="ECO:0000313" key="2">
    <source>
        <dbReference type="EMBL" id="MFL0269666.1"/>
    </source>
</evidence>
<dbReference type="Pfam" id="PF01973">
    <property type="entry name" value="MptE-like"/>
    <property type="match status" value="1"/>
</dbReference>
<evidence type="ECO:0000259" key="1">
    <source>
        <dbReference type="Pfam" id="PF01973"/>
    </source>
</evidence>
<name>A0ABW8TZ66_9CLOT</name>
<dbReference type="InterPro" id="IPR002826">
    <property type="entry name" value="MptE-like"/>
</dbReference>
<comment type="caution">
    <text evidence="2">The sequence shown here is derived from an EMBL/GenBank/DDBJ whole genome shotgun (WGS) entry which is preliminary data.</text>
</comment>
<dbReference type="PANTHER" id="PTHR41786">
    <property type="entry name" value="MOTILITY ACCESSORY FACTOR MAF"/>
    <property type="match status" value="1"/>
</dbReference>
<dbReference type="PANTHER" id="PTHR41786:SF1">
    <property type="entry name" value="6-HYDROXYMETHYLPTERIN DIPHOSPHOKINASE MPTE-LIKE DOMAIN-CONTAINING PROTEIN"/>
    <property type="match status" value="1"/>
</dbReference>
<dbReference type="EMBL" id="JBJHZY010000004">
    <property type="protein sequence ID" value="MFL0269666.1"/>
    <property type="molecule type" value="Genomic_DNA"/>
</dbReference>
<organism evidence="2 3">
    <name type="scientific">Candidatus Clostridium radicumherbarum</name>
    <dbReference type="NCBI Taxonomy" id="3381662"/>
    <lineage>
        <taxon>Bacteria</taxon>
        <taxon>Bacillati</taxon>
        <taxon>Bacillota</taxon>
        <taxon>Clostridia</taxon>
        <taxon>Eubacteriales</taxon>
        <taxon>Clostridiaceae</taxon>
        <taxon>Clostridium</taxon>
    </lineage>
</organism>
<dbReference type="RefSeq" id="WP_406766291.1">
    <property type="nucleotide sequence ID" value="NZ_JBJHZY010000004.1"/>
</dbReference>
<dbReference type="Proteomes" id="UP001623661">
    <property type="component" value="Unassembled WGS sequence"/>
</dbReference>
<keyword evidence="3" id="KW-1185">Reference proteome</keyword>